<feature type="compositionally biased region" description="Low complexity" evidence="3">
    <location>
        <begin position="203"/>
        <end position="215"/>
    </location>
</feature>
<evidence type="ECO:0000259" key="6">
    <source>
        <dbReference type="PROSITE" id="PS50219"/>
    </source>
</evidence>
<reference evidence="7" key="1">
    <citation type="submission" date="2022-07" db="EMBL/GenBank/DDBJ databases">
        <title>Phylogenomic reconstructions and comparative analyses of Kickxellomycotina fungi.</title>
        <authorList>
            <person name="Reynolds N.K."/>
            <person name="Stajich J.E."/>
            <person name="Barry K."/>
            <person name="Grigoriev I.V."/>
            <person name="Crous P."/>
            <person name="Smith M.E."/>
        </authorList>
    </citation>
    <scope>NUCLEOTIDE SEQUENCE</scope>
    <source>
        <strain evidence="7">NRRL 3115</strain>
    </source>
</reference>
<comment type="caution">
    <text evidence="7">The sequence shown here is derived from an EMBL/GenBank/DDBJ whole genome shotgun (WGS) entry which is preliminary data.</text>
</comment>
<feature type="compositionally biased region" description="Low complexity" evidence="3">
    <location>
        <begin position="819"/>
        <end position="833"/>
    </location>
</feature>
<feature type="coiled-coil region" evidence="2">
    <location>
        <begin position="1030"/>
        <end position="1057"/>
    </location>
</feature>
<dbReference type="InterPro" id="IPR035899">
    <property type="entry name" value="DBL_dom_sf"/>
</dbReference>
<evidence type="ECO:0000259" key="5">
    <source>
        <dbReference type="PROSITE" id="PS50186"/>
    </source>
</evidence>
<dbReference type="CDD" id="cd00160">
    <property type="entry name" value="RhoGEF"/>
    <property type="match status" value="1"/>
</dbReference>
<keyword evidence="2" id="KW-0175">Coiled coil</keyword>
<dbReference type="SUPFAM" id="SSF48065">
    <property type="entry name" value="DBL homology domain (DH-domain)"/>
    <property type="match status" value="1"/>
</dbReference>
<feature type="compositionally biased region" description="Polar residues" evidence="3">
    <location>
        <begin position="622"/>
        <end position="632"/>
    </location>
</feature>
<feature type="region of interest" description="Disordered" evidence="3">
    <location>
        <begin position="364"/>
        <end position="412"/>
    </location>
</feature>
<evidence type="ECO:0000313" key="8">
    <source>
        <dbReference type="Proteomes" id="UP001151518"/>
    </source>
</evidence>
<feature type="region of interest" description="Disordered" evidence="3">
    <location>
        <begin position="1832"/>
        <end position="1860"/>
    </location>
</feature>
<gene>
    <name evidence="7" type="primary">ROM2_1</name>
    <name evidence="7" type="ORF">GGI25_001202</name>
</gene>
<dbReference type="SMART" id="SM00049">
    <property type="entry name" value="DEP"/>
    <property type="match status" value="1"/>
</dbReference>
<dbReference type="PROSITE" id="PS50219">
    <property type="entry name" value="CNH"/>
    <property type="match status" value="1"/>
</dbReference>
<dbReference type="InterPro" id="IPR052233">
    <property type="entry name" value="Rho-type_GEFs"/>
</dbReference>
<evidence type="ECO:0000256" key="1">
    <source>
        <dbReference type="ARBA" id="ARBA00022658"/>
    </source>
</evidence>
<dbReference type="SMART" id="SM00325">
    <property type="entry name" value="RhoGEF"/>
    <property type="match status" value="1"/>
</dbReference>
<dbReference type="Gene3D" id="1.10.10.10">
    <property type="entry name" value="Winged helix-like DNA-binding domain superfamily/Winged helix DNA-binding domain"/>
    <property type="match status" value="1"/>
</dbReference>
<dbReference type="InterPro" id="IPR011993">
    <property type="entry name" value="PH-like_dom_sf"/>
</dbReference>
<feature type="domain" description="DEP" evidence="5">
    <location>
        <begin position="88"/>
        <end position="157"/>
    </location>
</feature>
<evidence type="ECO:0000313" key="7">
    <source>
        <dbReference type="EMBL" id="KAJ2679751.1"/>
    </source>
</evidence>
<feature type="region of interest" description="Disordered" evidence="3">
    <location>
        <begin position="1416"/>
        <end position="1455"/>
    </location>
</feature>
<keyword evidence="1" id="KW-0344">Guanine-nucleotide releasing factor</keyword>
<feature type="region of interest" description="Disordered" evidence="3">
    <location>
        <begin position="1"/>
        <end position="35"/>
    </location>
</feature>
<dbReference type="Gene3D" id="1.20.900.10">
    <property type="entry name" value="Dbl homology (DH) domain"/>
    <property type="match status" value="1"/>
</dbReference>
<dbReference type="PROSITE" id="PS50186">
    <property type="entry name" value="DEP"/>
    <property type="match status" value="1"/>
</dbReference>
<feature type="domain" description="CNH" evidence="6">
    <location>
        <begin position="1273"/>
        <end position="1661"/>
    </location>
</feature>
<dbReference type="InterPro" id="IPR036388">
    <property type="entry name" value="WH-like_DNA-bd_sf"/>
</dbReference>
<evidence type="ECO:0000259" key="4">
    <source>
        <dbReference type="PROSITE" id="PS50010"/>
    </source>
</evidence>
<dbReference type="Pfam" id="PF00780">
    <property type="entry name" value="CNH"/>
    <property type="match status" value="1"/>
</dbReference>
<dbReference type="GO" id="GO:0005085">
    <property type="term" value="F:guanyl-nucleotide exchange factor activity"/>
    <property type="evidence" value="ECO:0007669"/>
    <property type="project" value="UniProtKB-KW"/>
</dbReference>
<dbReference type="Pfam" id="PF00621">
    <property type="entry name" value="RhoGEF"/>
    <property type="match status" value="1"/>
</dbReference>
<evidence type="ECO:0000256" key="3">
    <source>
        <dbReference type="SAM" id="MobiDB-lite"/>
    </source>
</evidence>
<feature type="region of interest" description="Disordered" evidence="3">
    <location>
        <begin position="805"/>
        <end position="833"/>
    </location>
</feature>
<dbReference type="PANTHER" id="PTHR46572">
    <property type="entry name" value="RHO1 GDP-GTP EXCHANGE PROTEIN 1-RELATED"/>
    <property type="match status" value="1"/>
</dbReference>
<dbReference type="SUPFAM" id="SSF46785">
    <property type="entry name" value="Winged helix' DNA-binding domain"/>
    <property type="match status" value="1"/>
</dbReference>
<feature type="compositionally biased region" description="Polar residues" evidence="3">
    <location>
        <begin position="372"/>
        <end position="382"/>
    </location>
</feature>
<proteinExistence type="predicted"/>
<dbReference type="PROSITE" id="PS50010">
    <property type="entry name" value="DH_2"/>
    <property type="match status" value="1"/>
</dbReference>
<evidence type="ECO:0000256" key="2">
    <source>
        <dbReference type="SAM" id="Coils"/>
    </source>
</evidence>
<dbReference type="PANTHER" id="PTHR46572:SF1">
    <property type="entry name" value="RHO1 GUANINE NUCLEOTIDE EXCHANGE FACTOR TUS1"/>
    <property type="match status" value="1"/>
</dbReference>
<organism evidence="7 8">
    <name type="scientific">Coemansia spiralis</name>
    <dbReference type="NCBI Taxonomy" id="417178"/>
    <lineage>
        <taxon>Eukaryota</taxon>
        <taxon>Fungi</taxon>
        <taxon>Fungi incertae sedis</taxon>
        <taxon>Zoopagomycota</taxon>
        <taxon>Kickxellomycotina</taxon>
        <taxon>Kickxellomycetes</taxon>
        <taxon>Kickxellales</taxon>
        <taxon>Kickxellaceae</taxon>
        <taxon>Coemansia</taxon>
    </lineage>
</organism>
<dbReference type="InterPro" id="IPR001180">
    <property type="entry name" value="CNH_dom"/>
</dbReference>
<feature type="compositionally biased region" description="Low complexity" evidence="3">
    <location>
        <begin position="18"/>
        <end position="32"/>
    </location>
</feature>
<dbReference type="OrthoDB" id="2272012at2759"/>
<feature type="compositionally biased region" description="Polar residues" evidence="3">
    <location>
        <begin position="1440"/>
        <end position="1455"/>
    </location>
</feature>
<dbReference type="InterPro" id="IPR000591">
    <property type="entry name" value="DEP_dom"/>
</dbReference>
<feature type="domain" description="DH" evidence="4">
    <location>
        <begin position="864"/>
        <end position="1057"/>
    </location>
</feature>
<dbReference type="CDD" id="cd04371">
    <property type="entry name" value="DEP"/>
    <property type="match status" value="1"/>
</dbReference>
<dbReference type="Proteomes" id="UP001151518">
    <property type="component" value="Unassembled WGS sequence"/>
</dbReference>
<dbReference type="GO" id="GO:0035556">
    <property type="term" value="P:intracellular signal transduction"/>
    <property type="evidence" value="ECO:0007669"/>
    <property type="project" value="InterPro"/>
</dbReference>
<protein>
    <submittedName>
        <fullName evidence="7">RHO1 GDP-GTP exchange protein 2</fullName>
    </submittedName>
</protein>
<dbReference type="Gene3D" id="2.30.29.30">
    <property type="entry name" value="Pleckstrin-homology domain (PH domain)/Phosphotyrosine-binding domain (PTB)"/>
    <property type="match status" value="1"/>
</dbReference>
<feature type="region of interest" description="Disordered" evidence="3">
    <location>
        <begin position="193"/>
        <end position="224"/>
    </location>
</feature>
<feature type="compositionally biased region" description="Polar residues" evidence="3">
    <location>
        <begin position="597"/>
        <end position="612"/>
    </location>
</feature>
<dbReference type="InterPro" id="IPR000219">
    <property type="entry name" value="DH_dom"/>
</dbReference>
<dbReference type="InterPro" id="IPR036390">
    <property type="entry name" value="WH_DNA-bd_sf"/>
</dbReference>
<sequence length="1860" mass="199869">MALPPSAAHHGQGSRNSANATAIAGNNIPAPAGNGGRRLRASPFISWLRRGNDASAKKLASPAEEIKMVFLRQLVLSDLDLDGTLYHSVFTGAQIVDIILNHFALPDRKLAANVASRLIDCSLYTHVSGPSCSSHPHPMHSSASVIDSNAEIYTLTPEAQDVLKSIRKSEAMQRAKTQTRKKYMDLRGHLLHPLSSDAHSPRASSASNDACSSRSWRPGQSKNNSASCCNLDHYAAMRNASSPMLPPPLDVHAARNMCSEEDVALDSSRTASPYLHSEHINHQVNDNGRRSADSPADTLVAHGPINAVMPSPAISTPVAHAHTQEAVVPMMPVSIGSPLQQIDIPTANLDGLLNTWSFIAASTDDDEDTEGSKGSLSKSTAMRKSVPSLRADTTPETRRGSAPTYTEPRGGNAALRHIDLPIDSPIRLARTIPLQAECAVVGPDTEYQPSSSSHRISHDSTSIEWAHNGSSVTRRRWGIMYSDARDAELAMGRRSLVYSSPAPIYRCPSAPSLTEHFGLNSEDGSYASAFRGSVRFRARNAGVHRHSLSLSQYNDESGWTAEHIGLAARASSRYSDLTIASSFIGTQFRGPLELSNSSFTSGSAGQSNSEYQSLDLMPNPQKGKNSESGDQESFVSYCANPSVRFPWNQPRRTNLDSQNYVMPIHLDYQQSRDHVATVASVESNSAVAASEASKPSETIVGEKHIDILSSDNVGDRTDTDRAQKSISVATTTSQPYTEDPACMSSIPSAPDAKGSEDGLSVVYGRASSVTLGSTHENRLSGLIGMPQQPTQRQRVSISAEPTCGSRLSHEMQTNPVNRASVHSSESSGSPAPGSSIVGGCMQLNLWRNTVSSDLLQSLSHELIAQQEAIYEIICTEQGYLRDLELIDIVFALPLLGKPDVMPPGRAEEFLKTLFFNYAELIENSRRLTAVLEGRGSESPVVTGIADIFDKWANNLQPFIEYSVHVPVAQCELEAELLTNKELGQFLAEAEAIPEARRLPIQSFIGRPATRFARYPLLLNAVIKRSLECGAKEDDDEIQLLKRAVERVRQALTEIDRRTGEGAMQLRIRQIGQRLRLVEGARESLALDSSSRKLIKEGLFYTADGAGQVLVFLFDNSLIMATEEKVPYAKGVTRYIADERIIPISMLDVSVSAADSGTSALMGIREALGLNPSTTAMSTAGTRPVLLRHASSASSMKNKMATNGGGSTIGAHGRLALTFVHIGCRSLCSSLFASSEPEREQWLTAVHRRVCIPQTLVEAYTDFRVLSDRDFPQTRGPLCTAPFMSSSSPGCQMILFGNKDGLHMGIYGVPTSVVKVSNTSYVTKIHILRKYNIVLVLSDSNLLVYSLLAIEKATAQLSTGVVGTKIASSVGFFDVGTYMSNPLIVLMKPRGSKSHFKCIQPAFNPAIDEIKDTCEDGKARASVGEQDGSRDGDSEVENAAEPSSRTKPQANSRLSTTAVSVNRNNGGIFSAPAPDNGLPTLRVVYQGNRASLRLISEFIVPGKTKRVHFLRRKLCIVGAKSFEIVDVQQSRVLRSLPDPLDDDFSFVHNNGSGSSAHGSNSNNDNVSIEGSSGQALAICKVGREFLLCYESFAFYIDNFGRRSRPDIFIRWEMRPQIITFRHPYIVAINPKFLEIRHMETGVLLSIIRMRKALCLNPDSKSTVLHMAIGPGPVGIDAPLLPSAGPQKPAMSSTSSVATSTDVVDKGADSAIASATASTTVSTTVSATASAAALPCEENTSAVPTPISKATSRVSDIGRPTSAFSSSIFKSMSASPSTLAGGSGNNAVNGSNVSLIVPSSHIVPGLAGTSGKRLFPEGTPSHYRIIEIRLPQLKSSSSSSSLPGGDSARKPSVSDAAATTAS</sequence>
<feature type="region of interest" description="Disordered" evidence="3">
    <location>
        <begin position="597"/>
        <end position="632"/>
    </location>
</feature>
<accession>A0A9W8L0H6</accession>
<dbReference type="EMBL" id="JANBTW010000009">
    <property type="protein sequence ID" value="KAJ2679751.1"/>
    <property type="molecule type" value="Genomic_DNA"/>
</dbReference>
<name>A0A9W8L0H6_9FUNG</name>